<evidence type="ECO:0000313" key="2">
    <source>
        <dbReference type="Proteomes" id="UP000814033"/>
    </source>
</evidence>
<comment type="caution">
    <text evidence="1">The sequence shown here is derived from an EMBL/GenBank/DDBJ whole genome shotgun (WGS) entry which is preliminary data.</text>
</comment>
<reference evidence="1" key="1">
    <citation type="submission" date="2021-02" db="EMBL/GenBank/DDBJ databases">
        <authorList>
            <consortium name="DOE Joint Genome Institute"/>
            <person name="Ahrendt S."/>
            <person name="Looney B.P."/>
            <person name="Miyauchi S."/>
            <person name="Morin E."/>
            <person name="Drula E."/>
            <person name="Courty P.E."/>
            <person name="Chicoki N."/>
            <person name="Fauchery L."/>
            <person name="Kohler A."/>
            <person name="Kuo A."/>
            <person name="Labutti K."/>
            <person name="Pangilinan J."/>
            <person name="Lipzen A."/>
            <person name="Riley R."/>
            <person name="Andreopoulos W."/>
            <person name="He G."/>
            <person name="Johnson J."/>
            <person name="Barry K.W."/>
            <person name="Grigoriev I.V."/>
            <person name="Nagy L."/>
            <person name="Hibbett D."/>
            <person name="Henrissat B."/>
            <person name="Matheny P.B."/>
            <person name="Labbe J."/>
            <person name="Martin F."/>
        </authorList>
    </citation>
    <scope>NUCLEOTIDE SEQUENCE</scope>
    <source>
        <strain evidence="1">FP105234-sp</strain>
    </source>
</reference>
<reference evidence="1" key="2">
    <citation type="journal article" date="2022" name="New Phytol.">
        <title>Evolutionary transition to the ectomycorrhizal habit in the genomes of a hyperdiverse lineage of mushroom-forming fungi.</title>
        <authorList>
            <person name="Looney B."/>
            <person name="Miyauchi S."/>
            <person name="Morin E."/>
            <person name="Drula E."/>
            <person name="Courty P.E."/>
            <person name="Kohler A."/>
            <person name="Kuo A."/>
            <person name="LaButti K."/>
            <person name="Pangilinan J."/>
            <person name="Lipzen A."/>
            <person name="Riley R."/>
            <person name="Andreopoulos W."/>
            <person name="He G."/>
            <person name="Johnson J."/>
            <person name="Nolan M."/>
            <person name="Tritt A."/>
            <person name="Barry K.W."/>
            <person name="Grigoriev I.V."/>
            <person name="Nagy L.G."/>
            <person name="Hibbett D."/>
            <person name="Henrissat B."/>
            <person name="Matheny P.B."/>
            <person name="Labbe J."/>
            <person name="Martin F.M."/>
        </authorList>
    </citation>
    <scope>NUCLEOTIDE SEQUENCE</scope>
    <source>
        <strain evidence="1">FP105234-sp</strain>
    </source>
</reference>
<gene>
    <name evidence="1" type="ORF">FA95DRAFT_1609109</name>
</gene>
<accession>A0ACB8RI86</accession>
<dbReference type="Proteomes" id="UP000814033">
    <property type="component" value="Unassembled WGS sequence"/>
</dbReference>
<proteinExistence type="predicted"/>
<sequence length="472" mass="51512">MIFVENSQPPKGADAQLLAGTPPTAYYSTAISPGYEHAQTPFERPRESTKRRIAKRHLVALLMGIITLSLVHIANPRLFNWNSAHQDEWPSPMSLPIEPSEDVHDCVQGPQWKPLEGHTAHSGGSWVTAEFKLPLEDEDKFTFLARGARSYGGFHVVESSDVTDVVVNVDAYYYQKRILGQARVCTIGLHGDSHHKGVAIYTPSHWPYPRWGHHEREQLEFYVTVTLPSSKHSIRHIPQFTTSFHNFAQRFDNLTKFDFGRVSLHTSNGPIAIKNIVAESLTAETTNGPITGNYNTTSHLLLHTTNSPIKVGVTASDDGKTDRPTTVNLHTTNAVLQASLSLVANTTEGRGGAFSVQASTTNSPISVATLDAPPDSVLHLTARTTNGHAVVSLHPSYEGTFKASTTNFAPSLNQLPDVEDPTGEGRPRSVEIHSLRGRTLDGSVQWAPSHHEDGKAGSVSVSTTNSPVNITL</sequence>
<organism evidence="1 2">
    <name type="scientific">Auriscalpium vulgare</name>
    <dbReference type="NCBI Taxonomy" id="40419"/>
    <lineage>
        <taxon>Eukaryota</taxon>
        <taxon>Fungi</taxon>
        <taxon>Dikarya</taxon>
        <taxon>Basidiomycota</taxon>
        <taxon>Agaricomycotina</taxon>
        <taxon>Agaricomycetes</taxon>
        <taxon>Russulales</taxon>
        <taxon>Auriscalpiaceae</taxon>
        <taxon>Auriscalpium</taxon>
    </lineage>
</organism>
<evidence type="ECO:0000313" key="1">
    <source>
        <dbReference type="EMBL" id="KAI0043760.1"/>
    </source>
</evidence>
<protein>
    <submittedName>
        <fullName evidence="1">Uncharacterized protein</fullName>
    </submittedName>
</protein>
<keyword evidence="2" id="KW-1185">Reference proteome</keyword>
<name>A0ACB8RI86_9AGAM</name>
<dbReference type="EMBL" id="MU276005">
    <property type="protein sequence ID" value="KAI0043760.1"/>
    <property type="molecule type" value="Genomic_DNA"/>
</dbReference>